<evidence type="ECO:0000256" key="1">
    <source>
        <dbReference type="SAM" id="MobiDB-lite"/>
    </source>
</evidence>
<feature type="non-terminal residue" evidence="2">
    <location>
        <position position="131"/>
    </location>
</feature>
<reference evidence="2" key="1">
    <citation type="submission" date="2022-07" db="EMBL/GenBank/DDBJ databases">
        <authorList>
            <person name="Trinca V."/>
            <person name="Uliana J.V.C."/>
            <person name="Torres T.T."/>
            <person name="Ward R.J."/>
            <person name="Monesi N."/>
        </authorList>
    </citation>
    <scope>NUCLEOTIDE SEQUENCE</scope>
    <source>
        <strain evidence="2">HSMRA1968</strain>
        <tissue evidence="2">Whole embryos</tissue>
    </source>
</reference>
<evidence type="ECO:0000313" key="3">
    <source>
        <dbReference type="Proteomes" id="UP001151699"/>
    </source>
</evidence>
<protein>
    <submittedName>
        <fullName evidence="2">Uncharacterized protein</fullName>
    </submittedName>
</protein>
<dbReference type="OrthoDB" id="6768076at2759"/>
<gene>
    <name evidence="2" type="ORF">Bhyg_14374</name>
</gene>
<accession>A0A9Q0RXE6</accession>
<feature type="region of interest" description="Disordered" evidence="1">
    <location>
        <begin position="85"/>
        <end position="106"/>
    </location>
</feature>
<dbReference type="AlphaFoldDB" id="A0A9Q0RXE6"/>
<evidence type="ECO:0000313" key="2">
    <source>
        <dbReference type="EMBL" id="KAJ6635788.1"/>
    </source>
</evidence>
<name>A0A9Q0RXE6_9DIPT</name>
<organism evidence="2 3">
    <name type="scientific">Pseudolycoriella hygida</name>
    <dbReference type="NCBI Taxonomy" id="35572"/>
    <lineage>
        <taxon>Eukaryota</taxon>
        <taxon>Metazoa</taxon>
        <taxon>Ecdysozoa</taxon>
        <taxon>Arthropoda</taxon>
        <taxon>Hexapoda</taxon>
        <taxon>Insecta</taxon>
        <taxon>Pterygota</taxon>
        <taxon>Neoptera</taxon>
        <taxon>Endopterygota</taxon>
        <taxon>Diptera</taxon>
        <taxon>Nematocera</taxon>
        <taxon>Sciaroidea</taxon>
        <taxon>Sciaridae</taxon>
        <taxon>Pseudolycoriella</taxon>
    </lineage>
</organism>
<proteinExistence type="predicted"/>
<dbReference type="EMBL" id="WJQU01000004">
    <property type="protein sequence ID" value="KAJ6635788.1"/>
    <property type="molecule type" value="Genomic_DNA"/>
</dbReference>
<dbReference type="Proteomes" id="UP001151699">
    <property type="component" value="Chromosome C"/>
</dbReference>
<sequence>MLRTSIQCNHNVDIDYPKVILVLGIYGATRADELTKLRLRDTYKIQSKTNVGSFRSLKIKLLHHPNAIASSSTIASTNMSSLGSSTAIAPTMSSTSTNETGQFSDHSQIIGNDKMEVPVTTSSTEEVEIRS</sequence>
<comment type="caution">
    <text evidence="2">The sequence shown here is derived from an EMBL/GenBank/DDBJ whole genome shotgun (WGS) entry which is preliminary data.</text>
</comment>
<keyword evidence="3" id="KW-1185">Reference proteome</keyword>